<comment type="caution">
    <text evidence="3">The sequence shown here is derived from an EMBL/GenBank/DDBJ whole genome shotgun (WGS) entry which is preliminary data.</text>
</comment>
<dbReference type="RefSeq" id="WP_404672399.1">
    <property type="nucleotide sequence ID" value="NZ_JBJDPD010000031.1"/>
</dbReference>
<dbReference type="SUPFAM" id="SSF52540">
    <property type="entry name" value="P-loop containing nucleoside triphosphate hydrolases"/>
    <property type="match status" value="2"/>
</dbReference>
<gene>
    <name evidence="3" type="ORF">ACI2I3_12175</name>
</gene>
<dbReference type="GO" id="GO:0004519">
    <property type="term" value="F:endonuclease activity"/>
    <property type="evidence" value="ECO:0007669"/>
    <property type="project" value="UniProtKB-KW"/>
</dbReference>
<dbReference type="Gene3D" id="3.40.50.300">
    <property type="entry name" value="P-loop containing nucleotide triphosphate hydrolases"/>
    <property type="match status" value="1"/>
</dbReference>
<dbReference type="Pfam" id="PF08722">
    <property type="entry name" value="Tn7_TnsA-like_N"/>
    <property type="match status" value="1"/>
</dbReference>
<organism evidence="3 4">
    <name type="scientific">Psychrobacter namhaensis</name>
    <dbReference type="NCBI Taxonomy" id="292734"/>
    <lineage>
        <taxon>Bacteria</taxon>
        <taxon>Pseudomonadati</taxon>
        <taxon>Pseudomonadota</taxon>
        <taxon>Gammaproteobacteria</taxon>
        <taxon>Moraxellales</taxon>
        <taxon>Moraxellaceae</taxon>
        <taxon>Psychrobacter</taxon>
    </lineage>
</organism>
<keyword evidence="3" id="KW-0255">Endonuclease</keyword>
<dbReference type="InterPro" id="IPR006935">
    <property type="entry name" value="Helicase/UvrB_N"/>
</dbReference>
<evidence type="ECO:0000259" key="2">
    <source>
        <dbReference type="Pfam" id="PF08722"/>
    </source>
</evidence>
<accession>A0ABW8LFB5</accession>
<dbReference type="EMBL" id="JBJDPD010000031">
    <property type="protein sequence ID" value="MFK4002090.1"/>
    <property type="molecule type" value="Genomic_DNA"/>
</dbReference>
<dbReference type="Proteomes" id="UP001620234">
    <property type="component" value="Unassembled WGS sequence"/>
</dbReference>
<keyword evidence="3" id="KW-0378">Hydrolase</keyword>
<dbReference type="InterPro" id="IPR038718">
    <property type="entry name" value="SNF2-like_sf"/>
</dbReference>
<proteinExistence type="predicted"/>
<feature type="domain" description="Helicase/UvrB N-terminal" evidence="1">
    <location>
        <begin position="121"/>
        <end position="311"/>
    </location>
</feature>
<keyword evidence="4" id="KW-1185">Reference proteome</keyword>
<feature type="domain" description="TnsA endonuclease N-terminal" evidence="2">
    <location>
        <begin position="810"/>
        <end position="871"/>
    </location>
</feature>
<protein>
    <submittedName>
        <fullName evidence="3">TnsA endonuclease N-terminal domain-containing protein</fullName>
    </submittedName>
</protein>
<reference evidence="3 4" key="1">
    <citation type="submission" date="2024-11" db="EMBL/GenBank/DDBJ databases">
        <title>The Natural Products Discovery Center: Release of the First 8490 Sequenced Strains for Exploring Actinobacteria Biosynthetic Diversity.</title>
        <authorList>
            <person name="Kalkreuter E."/>
            <person name="Kautsar S.A."/>
            <person name="Yang D."/>
            <person name="Bader C.D."/>
            <person name="Teijaro C.N."/>
            <person name="Fluegel L."/>
            <person name="Davis C.M."/>
            <person name="Simpson J.R."/>
            <person name="Lauterbach L."/>
            <person name="Steele A.D."/>
            <person name="Gui C."/>
            <person name="Meng S."/>
            <person name="Li G."/>
            <person name="Viehrig K."/>
            <person name="Ye F."/>
            <person name="Su P."/>
            <person name="Kiefer A.F."/>
            <person name="Nichols A."/>
            <person name="Cepeda A.J."/>
            <person name="Yan W."/>
            <person name="Fan B."/>
            <person name="Jiang Y."/>
            <person name="Adhikari A."/>
            <person name="Zheng C.-J."/>
            <person name="Schuster L."/>
            <person name="Cowan T.M."/>
            <person name="Smanski M.J."/>
            <person name="Chevrette M.G."/>
            <person name="De Carvalho L.P.S."/>
            <person name="Shen B."/>
        </authorList>
    </citation>
    <scope>NUCLEOTIDE SEQUENCE [LARGE SCALE GENOMIC DNA]</scope>
    <source>
        <strain evidence="3 4">NPDC077433</strain>
    </source>
</reference>
<evidence type="ECO:0000259" key="1">
    <source>
        <dbReference type="Pfam" id="PF04851"/>
    </source>
</evidence>
<dbReference type="InterPro" id="IPR027417">
    <property type="entry name" value="P-loop_NTPase"/>
</dbReference>
<sequence>MAKNPTSTSALDFAFFNFLWSFYDINRGAIRQNYRDLTKKYLDYNDKSKRHEAFLRRPQFEALEVYVFLKEFLDNDKVEKIFEDWYKSQNKFENRKATGFLQNESQGSLLFDDAIELDNYKNVLQKMKDNSREYPNYIFALTMGTGKTLLMATCIYYEFLLANKFPKDSKYCQNALIFAPDKTVLQSLREIESFDLTKVVPLGYENFLNTNIKFHFLEEAGTNLSTIDNSTFNIIITNTQKVILKRSHAKKSASVQLFEQDKVDFGKFSDLYGDLGIPTSESELTSNQRFEKLSRLPRLGVYVDEAHHSFGTALKKNMMGTNSKTDNSLRTTIDELASNLEAVGTKVVGCYNYTGTPYIGKDVLPEVVYAFNLKDAIREKYLKYPDLYKNSSNTKDSDFISMTIKDFLKETDGLRPEGMLPKLAFFATSIDELVNELKPEIEKQLIKYNIPLDRILVNVGDEKLTSSDDIREFNRLDTPQSNKQFILLVNKGREGWNCRSLFGVAMYRSPKSKVFVLQATMRCLRSIGEKQHVGSIFLSEENYEILDRELQSNFRMTASEFNEKPQNDKPKLKVKVREHVQISLKIAKHTVVIKNKNFIKGTSLGLESEDNNAWHELTKKYHVIQTRTTLEENATSYDQDERTNDRTSEKEKRAYSKLTLVAEIATYLNISPLKVERFLSDTQEGIDTILKCINDFNELLHDVVIPNLFKETHEIETKTETFPRIVDLIVPPGLGEQSFYEVHEGKGGTAYYDVASEKYRDKSFNLDTYTFDSNPERTLFWDLLKDEDVEKVYFTGMFTNKSKTDFYFQYIDPDSYVLRDYYPDFLVKLKNGGYIIIEVKGDDKFYDPTVLAKQKATQEYALHSQIEYRMIKGTDALAHLYRFVLNGDSPVSQLSYH</sequence>
<name>A0ABW8LFB5_9GAMM</name>
<dbReference type="Pfam" id="PF04851">
    <property type="entry name" value="ResIII"/>
    <property type="match status" value="1"/>
</dbReference>
<keyword evidence="3" id="KW-0540">Nuclease</keyword>
<dbReference type="Gene3D" id="3.40.50.10810">
    <property type="entry name" value="Tandem AAA-ATPase domain"/>
    <property type="match status" value="1"/>
</dbReference>
<dbReference type="InterPro" id="IPR014833">
    <property type="entry name" value="TnsA_N"/>
</dbReference>
<evidence type="ECO:0000313" key="4">
    <source>
        <dbReference type="Proteomes" id="UP001620234"/>
    </source>
</evidence>
<evidence type="ECO:0000313" key="3">
    <source>
        <dbReference type="EMBL" id="MFK4002090.1"/>
    </source>
</evidence>